<dbReference type="Gene3D" id="1.20.58.220">
    <property type="entry name" value="Phosphate transport system protein phou homolog 2, domain 2"/>
    <property type="match status" value="1"/>
</dbReference>
<evidence type="ECO:0000256" key="1">
    <source>
        <dbReference type="ARBA" id="ARBA00004651"/>
    </source>
</evidence>
<feature type="transmembrane region" description="Helical" evidence="6">
    <location>
        <begin position="93"/>
        <end position="122"/>
    </location>
</feature>
<keyword evidence="5 6" id="KW-0472">Membrane</keyword>
<feature type="transmembrane region" description="Helical" evidence="6">
    <location>
        <begin position="278"/>
        <end position="300"/>
    </location>
</feature>
<dbReference type="NCBIfam" id="NF037997">
    <property type="entry name" value="Na_Pi_symport"/>
    <property type="match status" value="1"/>
</dbReference>
<gene>
    <name evidence="7" type="ORF">ACFOMH_08360</name>
</gene>
<dbReference type="SUPFAM" id="SSF109755">
    <property type="entry name" value="PhoU-like"/>
    <property type="match status" value="1"/>
</dbReference>
<protein>
    <submittedName>
        <fullName evidence="7">Na/Pi cotransporter family protein</fullName>
    </submittedName>
</protein>
<evidence type="ECO:0000313" key="7">
    <source>
        <dbReference type="EMBL" id="MFC3528189.1"/>
    </source>
</evidence>
<feature type="transmembrane region" description="Helical" evidence="6">
    <location>
        <begin position="134"/>
        <end position="154"/>
    </location>
</feature>
<comment type="caution">
    <text evidence="7">The sequence shown here is derived from an EMBL/GenBank/DDBJ whole genome shotgun (WGS) entry which is preliminary data.</text>
</comment>
<dbReference type="InterPro" id="IPR038078">
    <property type="entry name" value="PhoU-like_sf"/>
</dbReference>
<keyword evidence="3 6" id="KW-0812">Transmembrane</keyword>
<reference evidence="8" key="1">
    <citation type="journal article" date="2019" name="Int. J. Syst. Evol. Microbiol.">
        <title>The Global Catalogue of Microorganisms (GCM) 10K type strain sequencing project: providing services to taxonomists for standard genome sequencing and annotation.</title>
        <authorList>
            <consortium name="The Broad Institute Genomics Platform"/>
            <consortium name="The Broad Institute Genome Sequencing Center for Infectious Disease"/>
            <person name="Wu L."/>
            <person name="Ma J."/>
        </authorList>
    </citation>
    <scope>NUCLEOTIDE SEQUENCE [LARGE SCALE GENOMIC DNA]</scope>
    <source>
        <strain evidence="8">KCTC 42899</strain>
    </source>
</reference>
<evidence type="ECO:0000256" key="4">
    <source>
        <dbReference type="ARBA" id="ARBA00022989"/>
    </source>
</evidence>
<feature type="transmembrane region" description="Helical" evidence="6">
    <location>
        <begin position="174"/>
        <end position="201"/>
    </location>
</feature>
<dbReference type="Pfam" id="PF02690">
    <property type="entry name" value="Na_Pi_cotrans"/>
    <property type="match status" value="2"/>
</dbReference>
<keyword evidence="4 6" id="KW-1133">Transmembrane helix</keyword>
<dbReference type="InterPro" id="IPR003841">
    <property type="entry name" value="Na/Pi_transpt"/>
</dbReference>
<comment type="subcellular location">
    <subcellularLocation>
        <location evidence="1">Cell membrane</location>
        <topology evidence="1">Multi-pass membrane protein</topology>
    </subcellularLocation>
</comment>
<organism evidence="7 8">
    <name type="scientific">Paracoccus mangrovi</name>
    <dbReference type="NCBI Taxonomy" id="1715645"/>
    <lineage>
        <taxon>Bacteria</taxon>
        <taxon>Pseudomonadati</taxon>
        <taxon>Pseudomonadota</taxon>
        <taxon>Alphaproteobacteria</taxon>
        <taxon>Rhodobacterales</taxon>
        <taxon>Paracoccaceae</taxon>
        <taxon>Paracoccus</taxon>
    </lineage>
</organism>
<dbReference type="Proteomes" id="UP001595721">
    <property type="component" value="Unassembled WGS sequence"/>
</dbReference>
<evidence type="ECO:0000256" key="6">
    <source>
        <dbReference type="SAM" id="Phobius"/>
    </source>
</evidence>
<evidence type="ECO:0000256" key="3">
    <source>
        <dbReference type="ARBA" id="ARBA00022692"/>
    </source>
</evidence>
<feature type="transmembrane region" description="Helical" evidence="6">
    <location>
        <begin position="249"/>
        <end position="266"/>
    </location>
</feature>
<evidence type="ECO:0000256" key="5">
    <source>
        <dbReference type="ARBA" id="ARBA00023136"/>
    </source>
</evidence>
<feature type="transmembrane region" description="Helical" evidence="6">
    <location>
        <begin position="208"/>
        <end position="229"/>
    </location>
</feature>
<dbReference type="RefSeq" id="WP_374425036.1">
    <property type="nucleotide sequence ID" value="NZ_JBHRXJ010000004.1"/>
</dbReference>
<accession>A0ABV7R1G2</accession>
<evidence type="ECO:0000256" key="2">
    <source>
        <dbReference type="ARBA" id="ARBA00022475"/>
    </source>
</evidence>
<sequence length="541" mass="57856">MDVLNFLAHLMSGATLLLFAVRFMRIGIERLWSPRIRKNLSGHTSAPSLLAKGAGLGFLMQGATVVMLMAAGLAGSGTIPLLSAALLAVGADFGSALAVQFLTLPVGAIGPLAILIGGWLYLNASEPDRRNFGRVILGLGLVFLSLSLIRQAVAPLQQFAGAGTVLAYLNGDPVTAAILGLILALAMHSSLAAILTALAFASHGDLGVIGGLGFVIGCNIGSALLPVWLLRADHGEAASVAKSVAALRVSLGALCLATLSLPYWDAEFLASLPVYRTLLMAHLGFNLMLMLLSPTLPAILRLFPVTETDAEEERILLPENEQDPRFLAAALRGQVNRMLELLIQMFETATGHSGNLADIDALETRLNRALSRLRETYARLPEMPEEDAQDIRQIMDFAIRIEASGDLLSGKYAAIRREAERREFVFTEAGEAEIATLTDQVRRGMVLARHVFWSGDPAAARDLVLHKQYVTNLEADSKRQHLIRVRSGNLLSLASSDGHLELVAALKSINSKLATIGYAVLDKSGELANTRLKAKAGAQDL</sequence>
<dbReference type="EMBL" id="JBHRXJ010000004">
    <property type="protein sequence ID" value="MFC3528189.1"/>
    <property type="molecule type" value="Genomic_DNA"/>
</dbReference>
<name>A0ABV7R1G2_9RHOB</name>
<evidence type="ECO:0000313" key="8">
    <source>
        <dbReference type="Proteomes" id="UP001595721"/>
    </source>
</evidence>
<feature type="transmembrane region" description="Helical" evidence="6">
    <location>
        <begin position="6"/>
        <end position="28"/>
    </location>
</feature>
<proteinExistence type="predicted"/>
<keyword evidence="2" id="KW-1003">Cell membrane</keyword>
<keyword evidence="8" id="KW-1185">Reference proteome</keyword>